<evidence type="ECO:0000259" key="4">
    <source>
        <dbReference type="PROSITE" id="PS50235"/>
    </source>
</evidence>
<dbReference type="OrthoDB" id="205782at2759"/>
<dbReference type="CTD" id="20230524"/>
<proteinExistence type="inferred from homology"/>
<dbReference type="HOGENOM" id="CLU_033868_0_0_1"/>
<keyword evidence="2" id="KW-0833">Ubl conjugation pathway</keyword>
<dbReference type="InterPro" id="IPR028889">
    <property type="entry name" value="USP"/>
</dbReference>
<evidence type="ECO:0000256" key="2">
    <source>
        <dbReference type="ARBA" id="ARBA00022786"/>
    </source>
</evidence>
<dbReference type="InterPro" id="IPR001394">
    <property type="entry name" value="Peptidase_C19_UCH"/>
</dbReference>
<evidence type="ECO:0000313" key="5">
    <source>
        <dbReference type="EMBL" id="ESP04034.1"/>
    </source>
</evidence>
<dbReference type="PANTHER" id="PTHR22975:SF9">
    <property type="entry name" value="ECHINUS SPLICE FORM 3"/>
    <property type="match status" value="1"/>
</dbReference>
<dbReference type="FunFam" id="3.90.70.10:FF:000041">
    <property type="entry name" value="Inactive ubiquitin carboxyl-terminal hydrolase 53"/>
    <property type="match status" value="1"/>
</dbReference>
<gene>
    <name evidence="5" type="ORF">LOTGIDRAFT_109924</name>
</gene>
<dbReference type="PROSITE" id="PS50235">
    <property type="entry name" value="USP_3"/>
    <property type="match status" value="1"/>
</dbReference>
<protein>
    <recommendedName>
        <fullName evidence="4">USP domain-containing protein</fullName>
    </recommendedName>
</protein>
<dbReference type="RefSeq" id="XP_009045516.1">
    <property type="nucleotide sequence ID" value="XM_009047268.1"/>
</dbReference>
<dbReference type="OMA" id="CCISRSA"/>
<dbReference type="KEGG" id="lgi:LOTGIDRAFT_109924"/>
<keyword evidence="6" id="KW-1185">Reference proteome</keyword>
<dbReference type="GO" id="GO:0016579">
    <property type="term" value="P:protein deubiquitination"/>
    <property type="evidence" value="ECO:0007669"/>
    <property type="project" value="InterPro"/>
</dbReference>
<dbReference type="InterPro" id="IPR052398">
    <property type="entry name" value="Ubiquitin_hydrolase_53/54"/>
</dbReference>
<accession>V4AIT9</accession>
<dbReference type="Proteomes" id="UP000030746">
    <property type="component" value="Unassembled WGS sequence"/>
</dbReference>
<feature type="domain" description="USP" evidence="4">
    <location>
        <begin position="22"/>
        <end position="345"/>
    </location>
</feature>
<dbReference type="PANTHER" id="PTHR22975">
    <property type="entry name" value="UBIQUITIN SPECIFIC PROTEINASE"/>
    <property type="match status" value="1"/>
</dbReference>
<dbReference type="SUPFAM" id="SSF54001">
    <property type="entry name" value="Cysteine proteinases"/>
    <property type="match status" value="1"/>
</dbReference>
<dbReference type="InterPro" id="IPR038765">
    <property type="entry name" value="Papain-like_cys_pep_sf"/>
</dbReference>
<organism evidence="5 6">
    <name type="scientific">Lottia gigantea</name>
    <name type="common">Giant owl limpet</name>
    <dbReference type="NCBI Taxonomy" id="225164"/>
    <lineage>
        <taxon>Eukaryota</taxon>
        <taxon>Metazoa</taxon>
        <taxon>Spiralia</taxon>
        <taxon>Lophotrochozoa</taxon>
        <taxon>Mollusca</taxon>
        <taxon>Gastropoda</taxon>
        <taxon>Patellogastropoda</taxon>
        <taxon>Lottioidea</taxon>
        <taxon>Lottiidae</taxon>
        <taxon>Lottia</taxon>
    </lineage>
</organism>
<dbReference type="Gene3D" id="3.90.70.10">
    <property type="entry name" value="Cysteine proteinases"/>
    <property type="match status" value="1"/>
</dbReference>
<dbReference type="AlphaFoldDB" id="V4AIT9"/>
<keyword evidence="3" id="KW-0378">Hydrolase</keyword>
<name>V4AIT9_LOTGI</name>
<dbReference type="Pfam" id="PF00443">
    <property type="entry name" value="UCH"/>
    <property type="match status" value="1"/>
</dbReference>
<reference evidence="5 6" key="1">
    <citation type="journal article" date="2013" name="Nature">
        <title>Insights into bilaterian evolution from three spiralian genomes.</title>
        <authorList>
            <person name="Simakov O."/>
            <person name="Marletaz F."/>
            <person name="Cho S.J."/>
            <person name="Edsinger-Gonzales E."/>
            <person name="Havlak P."/>
            <person name="Hellsten U."/>
            <person name="Kuo D.H."/>
            <person name="Larsson T."/>
            <person name="Lv J."/>
            <person name="Arendt D."/>
            <person name="Savage R."/>
            <person name="Osoegawa K."/>
            <person name="de Jong P."/>
            <person name="Grimwood J."/>
            <person name="Chapman J.A."/>
            <person name="Shapiro H."/>
            <person name="Aerts A."/>
            <person name="Otillar R.P."/>
            <person name="Terry A.Y."/>
            <person name="Boore J.L."/>
            <person name="Grigoriev I.V."/>
            <person name="Lindberg D.R."/>
            <person name="Seaver E.C."/>
            <person name="Weisblat D.A."/>
            <person name="Putnam N.H."/>
            <person name="Rokhsar D.S."/>
        </authorList>
    </citation>
    <scope>NUCLEOTIDE SEQUENCE [LARGE SCALE GENOMIC DNA]</scope>
</reference>
<evidence type="ECO:0000256" key="1">
    <source>
        <dbReference type="ARBA" id="ARBA00009085"/>
    </source>
</evidence>
<evidence type="ECO:0000256" key="3">
    <source>
        <dbReference type="ARBA" id="ARBA00022801"/>
    </source>
</evidence>
<sequence length="371" mass="42101">MNSNPYYDTWDRHNSIAISANKGLRNAPGENNCFVNSAVQVFWHLDVFRRSYRRLNGHTCMGNSCIFCALKIIFTQFQYSDQKSLHPDALRKALAETFANQQRFQLGHMDDAAECFENILRRIHFHIANDCEEDTCNAPHCLPHQKFAMQVVDQVICPCGATSNPLKFHEMVHYISSSALVAQARAMHETGDMLHPERFGLLLRNASTQGDVRDCPGNCGGKKVPIRRTLMNCPDVVSIGLVWECDHPTVEMTTEVARNIGTTILLQDVFHSVMKDEKTLPKLHLVGLVCYYGKHYSTFLFHSKQKVWIYFDDATVREIGPRWENVVEKCGKGRYQPLLLIYANPNANPVHVDTAPRKKVMAQGFTSGKSI</sequence>
<dbReference type="GeneID" id="20230524"/>
<evidence type="ECO:0000313" key="6">
    <source>
        <dbReference type="Proteomes" id="UP000030746"/>
    </source>
</evidence>
<comment type="similarity">
    <text evidence="1">Belongs to the peptidase C19 family.</text>
</comment>
<dbReference type="GO" id="GO:0004843">
    <property type="term" value="F:cysteine-type deubiquitinase activity"/>
    <property type="evidence" value="ECO:0007669"/>
    <property type="project" value="InterPro"/>
</dbReference>
<dbReference type="EMBL" id="KB199905">
    <property type="protein sequence ID" value="ESP04034.1"/>
    <property type="molecule type" value="Genomic_DNA"/>
</dbReference>